<dbReference type="InterPro" id="IPR014710">
    <property type="entry name" value="RmlC-like_jellyroll"/>
</dbReference>
<dbReference type="InterPro" id="IPR000888">
    <property type="entry name" value="RmlC-like"/>
</dbReference>
<dbReference type="Proteomes" id="UP000249123">
    <property type="component" value="Unassembled WGS sequence"/>
</dbReference>
<evidence type="ECO:0000256" key="1">
    <source>
        <dbReference type="ARBA" id="ARBA00001298"/>
    </source>
</evidence>
<comment type="pathway">
    <text evidence="5">Carbohydrate biosynthesis; dTDP-L-rhamnose biosynthesis.</text>
</comment>
<gene>
    <name evidence="6" type="ORF">HY3_10480</name>
</gene>
<accession>A0A328JVY9</accession>
<dbReference type="InterPro" id="IPR011051">
    <property type="entry name" value="RmlC_Cupin_sf"/>
</dbReference>
<dbReference type="Pfam" id="PF00908">
    <property type="entry name" value="dTDP_sugar_isom"/>
    <property type="match status" value="1"/>
</dbReference>
<dbReference type="EC" id="5.1.3.13" evidence="3 5"/>
<proteinExistence type="inferred from homology"/>
<dbReference type="Gene3D" id="2.60.120.10">
    <property type="entry name" value="Jelly Rolls"/>
    <property type="match status" value="1"/>
</dbReference>
<dbReference type="eggNOG" id="COG1898">
    <property type="taxonomic scope" value="Bacteria"/>
</dbReference>
<evidence type="ECO:0000256" key="3">
    <source>
        <dbReference type="ARBA" id="ARBA00012098"/>
    </source>
</evidence>
<dbReference type="OrthoDB" id="9800680at2"/>
<comment type="similarity">
    <text evidence="5">Belongs to the dTDP-4-dehydrorhamnose 3,5-epimerase family.</text>
</comment>
<dbReference type="RefSeq" id="WP_034825119.1">
    <property type="nucleotide sequence ID" value="NZ_AWFA01000010.1"/>
</dbReference>
<accession>A0A062TUY6</accession>
<dbReference type="GO" id="GO:0005829">
    <property type="term" value="C:cytosol"/>
    <property type="evidence" value="ECO:0007669"/>
    <property type="project" value="TreeGrafter"/>
</dbReference>
<reference evidence="6 7" key="1">
    <citation type="submission" date="2013-04" db="EMBL/GenBank/DDBJ databases">
        <title>Hyphomonas sp. T24B3 Genome Sequencing.</title>
        <authorList>
            <person name="Lai Q."/>
            <person name="Shao Z."/>
        </authorList>
    </citation>
    <scope>NUCLEOTIDE SEQUENCE [LARGE SCALE GENOMIC DNA]</scope>
    <source>
        <strain evidence="6 7">T24B3</strain>
    </source>
</reference>
<evidence type="ECO:0000256" key="5">
    <source>
        <dbReference type="RuleBase" id="RU364069"/>
    </source>
</evidence>
<evidence type="ECO:0000313" key="6">
    <source>
        <dbReference type="EMBL" id="RAN34562.1"/>
    </source>
</evidence>
<keyword evidence="7" id="KW-1185">Reference proteome</keyword>
<dbReference type="SUPFAM" id="SSF51182">
    <property type="entry name" value="RmlC-like cupins"/>
    <property type="match status" value="1"/>
</dbReference>
<dbReference type="UniPathway" id="UPA00124"/>
<evidence type="ECO:0000313" key="7">
    <source>
        <dbReference type="Proteomes" id="UP000249123"/>
    </source>
</evidence>
<sequence>MLFHKTDLLGAFLIKLEARGDERGMFARTFCINEFAAHGLETRFVNQNMSVSAEQGTLRGMHCQIEPSAEVKVIRCVRGAIFDVIVDIRPDSPTYLKWQGFELTEQNKDQLYIPKGFLHGFQTLLNDTEVSYLVSEFYAPEAERGARHDDPAFGIEWPVPVTVLSDKDASWADYKASAFKA</sequence>
<dbReference type="AlphaFoldDB" id="A0A062TUY6"/>
<keyword evidence="5" id="KW-0413">Isomerase</keyword>
<dbReference type="PANTHER" id="PTHR21047">
    <property type="entry name" value="DTDP-6-DEOXY-D-GLUCOSE-3,5 EPIMERASE"/>
    <property type="match status" value="1"/>
</dbReference>
<evidence type="ECO:0000256" key="4">
    <source>
        <dbReference type="ARBA" id="ARBA00019595"/>
    </source>
</evidence>
<dbReference type="NCBIfam" id="TIGR01221">
    <property type="entry name" value="rmlC"/>
    <property type="match status" value="1"/>
</dbReference>
<comment type="caution">
    <text evidence="6">The sequence shown here is derived from an EMBL/GenBank/DDBJ whole genome shotgun (WGS) entry which is preliminary data.</text>
</comment>
<evidence type="ECO:0000256" key="2">
    <source>
        <dbReference type="ARBA" id="ARBA00001997"/>
    </source>
</evidence>
<dbReference type="GO" id="GO:0019305">
    <property type="term" value="P:dTDP-rhamnose biosynthetic process"/>
    <property type="evidence" value="ECO:0007669"/>
    <property type="project" value="UniProtKB-UniRule"/>
</dbReference>
<dbReference type="CDD" id="cd00438">
    <property type="entry name" value="cupin_RmlC"/>
    <property type="match status" value="1"/>
</dbReference>
<name>A0A062TUY6_9PROT</name>
<dbReference type="PANTHER" id="PTHR21047:SF2">
    <property type="entry name" value="THYMIDINE DIPHOSPHO-4-KETO-RHAMNOSE 3,5-EPIMERASE"/>
    <property type="match status" value="1"/>
</dbReference>
<dbReference type="STRING" id="1280941.HY2_10295"/>
<dbReference type="GO" id="GO:0000271">
    <property type="term" value="P:polysaccharide biosynthetic process"/>
    <property type="evidence" value="ECO:0007669"/>
    <property type="project" value="TreeGrafter"/>
</dbReference>
<comment type="subunit">
    <text evidence="5">Homodimer.</text>
</comment>
<organism evidence="6 7">
    <name type="scientific">Hyphomonas pacifica</name>
    <dbReference type="NCBI Taxonomy" id="1280941"/>
    <lineage>
        <taxon>Bacteria</taxon>
        <taxon>Pseudomonadati</taxon>
        <taxon>Pseudomonadota</taxon>
        <taxon>Alphaproteobacteria</taxon>
        <taxon>Hyphomonadales</taxon>
        <taxon>Hyphomonadaceae</taxon>
        <taxon>Hyphomonas</taxon>
    </lineage>
</organism>
<comment type="function">
    <text evidence="2 5">Catalyzes the epimerization of the C3' and C5'positions of dTDP-6-deoxy-D-xylo-4-hexulose, forming dTDP-6-deoxy-L-lyxo-4-hexulose.</text>
</comment>
<comment type="catalytic activity">
    <reaction evidence="1 5">
        <text>dTDP-4-dehydro-6-deoxy-alpha-D-glucose = dTDP-4-dehydro-beta-L-rhamnose</text>
        <dbReference type="Rhea" id="RHEA:16969"/>
        <dbReference type="ChEBI" id="CHEBI:57649"/>
        <dbReference type="ChEBI" id="CHEBI:62830"/>
        <dbReference type="EC" id="5.1.3.13"/>
    </reaction>
</comment>
<dbReference type="EMBL" id="AWFB01000010">
    <property type="protein sequence ID" value="RAN34562.1"/>
    <property type="molecule type" value="Genomic_DNA"/>
</dbReference>
<dbReference type="GO" id="GO:0008830">
    <property type="term" value="F:dTDP-4-dehydrorhamnose 3,5-epimerase activity"/>
    <property type="evidence" value="ECO:0007669"/>
    <property type="project" value="UniProtKB-UniRule"/>
</dbReference>
<protein>
    <recommendedName>
        <fullName evidence="4 5">dTDP-4-dehydrorhamnose 3,5-epimerase</fullName>
        <ecNumber evidence="3 5">5.1.3.13</ecNumber>
    </recommendedName>
    <alternativeName>
        <fullName evidence="5">Thymidine diphospho-4-keto-rhamnose 3,5-epimerase</fullName>
    </alternativeName>
</protein>